<dbReference type="Proteomes" id="UP000680865">
    <property type="component" value="Unassembled WGS sequence"/>
</dbReference>
<dbReference type="AlphaFoldDB" id="A0A919SBQ1"/>
<comment type="caution">
    <text evidence="2">The sequence shown here is derived from an EMBL/GenBank/DDBJ whole genome shotgun (WGS) entry which is preliminary data.</text>
</comment>
<proteinExistence type="predicted"/>
<feature type="region of interest" description="Disordered" evidence="1">
    <location>
        <begin position="52"/>
        <end position="73"/>
    </location>
</feature>
<keyword evidence="3" id="KW-1185">Reference proteome</keyword>
<evidence type="ECO:0000256" key="1">
    <source>
        <dbReference type="SAM" id="MobiDB-lite"/>
    </source>
</evidence>
<evidence type="ECO:0000313" key="3">
    <source>
        <dbReference type="Proteomes" id="UP000680865"/>
    </source>
</evidence>
<sequence length="142" mass="15796">MALLALAHTQRFQPYLAVTVREGAAVIGPFVPPTGQPCLNCITLYRQFQGTEIPAPTSPTPRQHDPRPEPRYDEFRVSDEPLAVATTLAACGYVIAEVLTFIDGGIPETLGAEVEISSPRHIRRRSWMPHPYCTCTQNRRQP</sequence>
<organism evidence="2 3">
    <name type="scientific">Winogradskya consettensis</name>
    <dbReference type="NCBI Taxonomy" id="113560"/>
    <lineage>
        <taxon>Bacteria</taxon>
        <taxon>Bacillati</taxon>
        <taxon>Actinomycetota</taxon>
        <taxon>Actinomycetes</taxon>
        <taxon>Micromonosporales</taxon>
        <taxon>Micromonosporaceae</taxon>
        <taxon>Winogradskya</taxon>
    </lineage>
</organism>
<evidence type="ECO:0000313" key="2">
    <source>
        <dbReference type="EMBL" id="GIM69449.1"/>
    </source>
</evidence>
<protein>
    <submittedName>
        <fullName evidence="2">Uncharacterized protein</fullName>
    </submittedName>
</protein>
<dbReference type="EMBL" id="BOQP01000006">
    <property type="protein sequence ID" value="GIM69449.1"/>
    <property type="molecule type" value="Genomic_DNA"/>
</dbReference>
<feature type="compositionally biased region" description="Basic and acidic residues" evidence="1">
    <location>
        <begin position="62"/>
        <end position="73"/>
    </location>
</feature>
<name>A0A919SBQ1_9ACTN</name>
<reference evidence="2" key="1">
    <citation type="submission" date="2021-03" db="EMBL/GenBank/DDBJ databases">
        <title>Whole genome shotgun sequence of Actinoplanes consettensis NBRC 14913.</title>
        <authorList>
            <person name="Komaki H."/>
            <person name="Tamura T."/>
        </authorList>
    </citation>
    <scope>NUCLEOTIDE SEQUENCE</scope>
    <source>
        <strain evidence="2">NBRC 14913</strain>
    </source>
</reference>
<dbReference type="Gene3D" id="3.40.50.720">
    <property type="entry name" value="NAD(P)-binding Rossmann-like Domain"/>
    <property type="match status" value="1"/>
</dbReference>
<gene>
    <name evidence="2" type="ORF">Aco04nite_15400</name>
</gene>
<accession>A0A919SBQ1</accession>